<dbReference type="EMBL" id="CAKLDI010000001">
    <property type="protein sequence ID" value="CAH0533831.1"/>
    <property type="molecule type" value="Genomic_DNA"/>
</dbReference>
<dbReference type="Proteomes" id="UP000838672">
    <property type="component" value="Unassembled WGS sequence"/>
</dbReference>
<evidence type="ECO:0008006" key="3">
    <source>
        <dbReference type="Google" id="ProtNLM"/>
    </source>
</evidence>
<keyword evidence="2" id="KW-1185">Reference proteome</keyword>
<sequence length="217" mass="25271">MHPFPNIHLPNQAILCGPSCIVACLDSFNLRQHSQPRLLRRFSMQSMTFTGELIRLDTSQTLTSLLAQLYQVTGILSEGDYVEFVPEHGFNSLAAMHHVLSQFGFETEMVFRDPSTRAYMTEAFRSEATLMKDLGVPAVYYSPQWRQKESILIAVIAYERTIHLVACNHRGEWFDSDLPEHIYYWDDIEHWQQSQNKRGKAQWMGIAMRVWFSQKEH</sequence>
<reference evidence="1" key="1">
    <citation type="submission" date="2021-11" db="EMBL/GenBank/DDBJ databases">
        <authorList>
            <person name="Rodrigo-Torres L."/>
            <person name="Arahal R. D."/>
            <person name="Lucena T."/>
        </authorList>
    </citation>
    <scope>NUCLEOTIDE SEQUENCE</scope>
    <source>
        <strain evidence="1">CECT 7929</strain>
    </source>
</reference>
<name>A0ABN8DV02_9VIBR</name>
<organism evidence="1 2">
    <name type="scientific">Vibrio stylophorae</name>
    <dbReference type="NCBI Taxonomy" id="659351"/>
    <lineage>
        <taxon>Bacteria</taxon>
        <taxon>Pseudomonadati</taxon>
        <taxon>Pseudomonadota</taxon>
        <taxon>Gammaproteobacteria</taxon>
        <taxon>Vibrionales</taxon>
        <taxon>Vibrionaceae</taxon>
        <taxon>Vibrio</taxon>
    </lineage>
</organism>
<comment type="caution">
    <text evidence="1">The sequence shown here is derived from an EMBL/GenBank/DDBJ whole genome shotgun (WGS) entry which is preliminary data.</text>
</comment>
<proteinExistence type="predicted"/>
<evidence type="ECO:0000313" key="1">
    <source>
        <dbReference type="EMBL" id="CAH0533831.1"/>
    </source>
</evidence>
<accession>A0ABN8DV02</accession>
<gene>
    <name evidence="1" type="ORF">VST7929_01706</name>
</gene>
<protein>
    <recommendedName>
        <fullName evidence="3">Peptidase C39 domain-containing protein</fullName>
    </recommendedName>
</protein>
<evidence type="ECO:0000313" key="2">
    <source>
        <dbReference type="Proteomes" id="UP000838672"/>
    </source>
</evidence>
<dbReference type="RefSeq" id="WP_237466249.1">
    <property type="nucleotide sequence ID" value="NZ_CAKLDI010000001.1"/>
</dbReference>